<accession>A0A1G2PCW6</accession>
<protein>
    <submittedName>
        <fullName evidence="1">Uncharacterized protein</fullName>
    </submittedName>
</protein>
<dbReference type="Proteomes" id="UP000178869">
    <property type="component" value="Unassembled WGS sequence"/>
</dbReference>
<proteinExistence type="predicted"/>
<evidence type="ECO:0000313" key="1">
    <source>
        <dbReference type="EMBL" id="OHA46165.1"/>
    </source>
</evidence>
<reference evidence="1 2" key="1">
    <citation type="journal article" date="2016" name="Nat. Commun.">
        <title>Thousands of microbial genomes shed light on interconnected biogeochemical processes in an aquifer system.</title>
        <authorList>
            <person name="Anantharaman K."/>
            <person name="Brown C.T."/>
            <person name="Hug L.A."/>
            <person name="Sharon I."/>
            <person name="Castelle C.J."/>
            <person name="Probst A.J."/>
            <person name="Thomas B.C."/>
            <person name="Singh A."/>
            <person name="Wilkins M.J."/>
            <person name="Karaoz U."/>
            <person name="Brodie E.L."/>
            <person name="Williams K.H."/>
            <person name="Hubbard S.S."/>
            <person name="Banfield J.F."/>
        </authorList>
    </citation>
    <scope>NUCLEOTIDE SEQUENCE [LARGE SCALE GENOMIC DNA]</scope>
</reference>
<evidence type="ECO:0000313" key="2">
    <source>
        <dbReference type="Proteomes" id="UP000178869"/>
    </source>
</evidence>
<comment type="caution">
    <text evidence="1">The sequence shown here is derived from an EMBL/GenBank/DDBJ whole genome shotgun (WGS) entry which is preliminary data.</text>
</comment>
<name>A0A1G2PCW6_9BACT</name>
<dbReference type="EMBL" id="MHSR01000020">
    <property type="protein sequence ID" value="OHA46165.1"/>
    <property type="molecule type" value="Genomic_DNA"/>
</dbReference>
<dbReference type="AlphaFoldDB" id="A0A1G2PCW6"/>
<organism evidence="1 2">
    <name type="scientific">Candidatus Terrybacteria bacterium RIFCSPHIGHO2_01_FULL_43_35</name>
    <dbReference type="NCBI Taxonomy" id="1802361"/>
    <lineage>
        <taxon>Bacteria</taxon>
        <taxon>Candidatus Terryibacteriota</taxon>
    </lineage>
</organism>
<sequence length="63" mass="6694">MLAVDIFSVNPVRDSPPPRALCARLRAGEISNGVNPLEAGRPKAAVALPIGRQASHKMWEGGF</sequence>
<gene>
    <name evidence="1" type="ORF">A2828_00655</name>
</gene>